<keyword evidence="1" id="KW-0472">Membrane</keyword>
<evidence type="ECO:0000313" key="2">
    <source>
        <dbReference type="EMBL" id="GIY86641.1"/>
    </source>
</evidence>
<keyword evidence="1" id="KW-1133">Transmembrane helix</keyword>
<comment type="caution">
    <text evidence="2">The sequence shown here is derived from an EMBL/GenBank/DDBJ whole genome shotgun (WGS) entry which is preliminary data.</text>
</comment>
<dbReference type="EMBL" id="BPLQ01015235">
    <property type="protein sequence ID" value="GIY86641.1"/>
    <property type="molecule type" value="Genomic_DNA"/>
</dbReference>
<feature type="transmembrane region" description="Helical" evidence="1">
    <location>
        <begin position="12"/>
        <end position="33"/>
    </location>
</feature>
<sequence>MDTVSRFVSKLTYPFCMLTVTDFFSGFVSKLIYLSCMLTAMETIRIQANLSRLHAKCNGHRIQANLYPSQWTACNIPPAVQQIHIPPACRFISKLIYPSYMLTATDTVSRFVSKITYPPSVNRARISPGILRDSLSLRAVVTEHLNNISK</sequence>
<evidence type="ECO:0000256" key="1">
    <source>
        <dbReference type="SAM" id="Phobius"/>
    </source>
</evidence>
<dbReference type="AlphaFoldDB" id="A0AAV4WXN6"/>
<keyword evidence="1" id="KW-0812">Transmembrane</keyword>
<gene>
    <name evidence="2" type="ORF">CDAR_468071</name>
</gene>
<dbReference type="Proteomes" id="UP001054837">
    <property type="component" value="Unassembled WGS sequence"/>
</dbReference>
<name>A0AAV4WXN6_9ARAC</name>
<reference evidence="2 3" key="1">
    <citation type="submission" date="2021-06" db="EMBL/GenBank/DDBJ databases">
        <title>Caerostris darwini draft genome.</title>
        <authorList>
            <person name="Kono N."/>
            <person name="Arakawa K."/>
        </authorList>
    </citation>
    <scope>NUCLEOTIDE SEQUENCE [LARGE SCALE GENOMIC DNA]</scope>
</reference>
<protein>
    <submittedName>
        <fullName evidence="2">Uncharacterized protein</fullName>
    </submittedName>
</protein>
<keyword evidence="3" id="KW-1185">Reference proteome</keyword>
<organism evidence="2 3">
    <name type="scientific">Caerostris darwini</name>
    <dbReference type="NCBI Taxonomy" id="1538125"/>
    <lineage>
        <taxon>Eukaryota</taxon>
        <taxon>Metazoa</taxon>
        <taxon>Ecdysozoa</taxon>
        <taxon>Arthropoda</taxon>
        <taxon>Chelicerata</taxon>
        <taxon>Arachnida</taxon>
        <taxon>Araneae</taxon>
        <taxon>Araneomorphae</taxon>
        <taxon>Entelegynae</taxon>
        <taxon>Araneoidea</taxon>
        <taxon>Araneidae</taxon>
        <taxon>Caerostris</taxon>
    </lineage>
</organism>
<evidence type="ECO:0000313" key="3">
    <source>
        <dbReference type="Proteomes" id="UP001054837"/>
    </source>
</evidence>
<accession>A0AAV4WXN6</accession>
<proteinExistence type="predicted"/>